<organism evidence="1">
    <name type="scientific">Arundo donax</name>
    <name type="common">Giant reed</name>
    <name type="synonym">Donax arundinaceus</name>
    <dbReference type="NCBI Taxonomy" id="35708"/>
    <lineage>
        <taxon>Eukaryota</taxon>
        <taxon>Viridiplantae</taxon>
        <taxon>Streptophyta</taxon>
        <taxon>Embryophyta</taxon>
        <taxon>Tracheophyta</taxon>
        <taxon>Spermatophyta</taxon>
        <taxon>Magnoliopsida</taxon>
        <taxon>Liliopsida</taxon>
        <taxon>Poales</taxon>
        <taxon>Poaceae</taxon>
        <taxon>PACMAD clade</taxon>
        <taxon>Arundinoideae</taxon>
        <taxon>Arundineae</taxon>
        <taxon>Arundo</taxon>
    </lineage>
</organism>
<sequence>MPTWSDGDGKFVANMREGNLEWAGCIQLFNDLNRSYN</sequence>
<name>A0A0A9B288_ARUDO</name>
<accession>A0A0A9B288</accession>
<dbReference type="AlphaFoldDB" id="A0A0A9B288"/>
<reference evidence="1" key="2">
    <citation type="journal article" date="2015" name="Data Brief">
        <title>Shoot transcriptome of the giant reed, Arundo donax.</title>
        <authorList>
            <person name="Barrero R.A."/>
            <person name="Guerrero F.D."/>
            <person name="Moolhuijzen P."/>
            <person name="Goolsby J.A."/>
            <person name="Tidwell J."/>
            <person name="Bellgard S.E."/>
            <person name="Bellgard M.I."/>
        </authorList>
    </citation>
    <scope>NUCLEOTIDE SEQUENCE</scope>
    <source>
        <tissue evidence="1">Shoot tissue taken approximately 20 cm above the soil surface</tissue>
    </source>
</reference>
<dbReference type="EMBL" id="GBRH01239811">
    <property type="protein sequence ID" value="JAD58084.1"/>
    <property type="molecule type" value="Transcribed_RNA"/>
</dbReference>
<protein>
    <submittedName>
        <fullName evidence="1">Uncharacterized protein</fullName>
    </submittedName>
</protein>
<reference evidence="1" key="1">
    <citation type="submission" date="2014-09" db="EMBL/GenBank/DDBJ databases">
        <authorList>
            <person name="Magalhaes I.L.F."/>
            <person name="Oliveira U."/>
            <person name="Santos F.R."/>
            <person name="Vidigal T.H.D.A."/>
            <person name="Brescovit A.D."/>
            <person name="Santos A.J."/>
        </authorList>
    </citation>
    <scope>NUCLEOTIDE SEQUENCE</scope>
    <source>
        <tissue evidence="1">Shoot tissue taken approximately 20 cm above the soil surface</tissue>
    </source>
</reference>
<proteinExistence type="predicted"/>
<evidence type="ECO:0000313" key="1">
    <source>
        <dbReference type="EMBL" id="JAD58084.1"/>
    </source>
</evidence>